<comment type="caution">
    <text evidence="2">The sequence shown here is derived from an EMBL/GenBank/DDBJ whole genome shotgun (WGS) entry which is preliminary data.</text>
</comment>
<name>A0ABQ8Z3Z7_9EUKA</name>
<feature type="compositionally biased region" description="Basic residues" evidence="1">
    <location>
        <begin position="315"/>
        <end position="333"/>
    </location>
</feature>
<accession>A0ABQ8Z3Z7</accession>
<sequence length="443" mass="52711">MNFFETYPIHVIPNLALKEEEFEKILSQSEKKQQNDLLLSPPTHSSQFFDKSLFLKNSKTNQEKANKKEKAKIKKEPKEKKLLMYERVKKYMARNNLSSRECAILSNIPGIINNRNGVICLPVIKRVELYFSGKYLDHNYDQLFRRWLIYKRDSGWKESRKRYSQKKGHKSRPLNYSFGDYTSEEIRSMIKKIIQKSKKTEYKLSQSKIAAIVNVDEFRFRNVKYAMQKYFTGKSSSKDHSLDMKFYDWLFLRGKLLPPLSKSLKFSDSNVIGNEKFREKEQEQEQEKEQGQGQFRGKEGINAQIQTKNNNNNHDRKHGHKHRYKHRNSKLTHNKVNSNDNLDDLVQNLRSHQRKIKNKSKKKSKSKKKKSKNLTRKKRKKISKSYIPNETDQNYTNEFILSSTKIPNLRTGNFDFNSVQIKQRKRKPKNFENKILKKKIKNI</sequence>
<evidence type="ECO:0000313" key="3">
    <source>
        <dbReference type="Proteomes" id="UP001150062"/>
    </source>
</evidence>
<dbReference type="Proteomes" id="UP001150062">
    <property type="component" value="Unassembled WGS sequence"/>
</dbReference>
<feature type="compositionally biased region" description="Basic residues" evidence="1">
    <location>
        <begin position="351"/>
        <end position="383"/>
    </location>
</feature>
<gene>
    <name evidence="2" type="ORF">M0813_14825</name>
</gene>
<evidence type="ECO:0000313" key="2">
    <source>
        <dbReference type="EMBL" id="KAJ6251627.1"/>
    </source>
</evidence>
<feature type="compositionally biased region" description="Basic and acidic residues" evidence="1">
    <location>
        <begin position="276"/>
        <end position="290"/>
    </location>
</feature>
<organism evidence="2 3">
    <name type="scientific">Anaeramoeba flamelloides</name>
    <dbReference type="NCBI Taxonomy" id="1746091"/>
    <lineage>
        <taxon>Eukaryota</taxon>
        <taxon>Metamonada</taxon>
        <taxon>Anaeramoebidae</taxon>
        <taxon>Anaeramoeba</taxon>
    </lineage>
</organism>
<evidence type="ECO:0000256" key="1">
    <source>
        <dbReference type="SAM" id="MobiDB-lite"/>
    </source>
</evidence>
<reference evidence="2" key="1">
    <citation type="submission" date="2022-08" db="EMBL/GenBank/DDBJ databases">
        <title>Novel sulfate-reducing endosymbionts in the free-living metamonad Anaeramoeba.</title>
        <authorList>
            <person name="Jerlstrom-Hultqvist J."/>
            <person name="Cepicka I."/>
            <person name="Gallot-Lavallee L."/>
            <person name="Salas-Leiva D."/>
            <person name="Curtis B.A."/>
            <person name="Zahonova K."/>
            <person name="Pipaliya S."/>
            <person name="Dacks J."/>
            <person name="Roger A.J."/>
        </authorList>
    </citation>
    <scope>NUCLEOTIDE SEQUENCE</scope>
    <source>
        <strain evidence="2">Schooner1</strain>
    </source>
</reference>
<feature type="region of interest" description="Disordered" evidence="1">
    <location>
        <begin position="276"/>
        <end position="389"/>
    </location>
</feature>
<dbReference type="EMBL" id="JAOAOG010000055">
    <property type="protein sequence ID" value="KAJ6251627.1"/>
    <property type="molecule type" value="Genomic_DNA"/>
</dbReference>
<keyword evidence="3" id="KW-1185">Reference proteome</keyword>
<protein>
    <submittedName>
        <fullName evidence="2">Uncharacterized protein</fullName>
    </submittedName>
</protein>
<proteinExistence type="predicted"/>